<gene>
    <name evidence="2" type="ORF">H1R20_g14</name>
</gene>
<protein>
    <recommendedName>
        <fullName evidence="1">G domain-containing protein</fullName>
    </recommendedName>
</protein>
<proteinExistence type="predicted"/>
<evidence type="ECO:0000313" key="2">
    <source>
        <dbReference type="EMBL" id="KAJ2937089.1"/>
    </source>
</evidence>
<evidence type="ECO:0000259" key="1">
    <source>
        <dbReference type="Pfam" id="PF01926"/>
    </source>
</evidence>
<dbReference type="Pfam" id="PF01926">
    <property type="entry name" value="MMR_HSR1"/>
    <property type="match status" value="1"/>
</dbReference>
<organism evidence="2 3">
    <name type="scientific">Candolleomyces eurysporus</name>
    <dbReference type="NCBI Taxonomy" id="2828524"/>
    <lineage>
        <taxon>Eukaryota</taxon>
        <taxon>Fungi</taxon>
        <taxon>Dikarya</taxon>
        <taxon>Basidiomycota</taxon>
        <taxon>Agaricomycotina</taxon>
        <taxon>Agaricomycetes</taxon>
        <taxon>Agaricomycetidae</taxon>
        <taxon>Agaricales</taxon>
        <taxon>Agaricineae</taxon>
        <taxon>Psathyrellaceae</taxon>
        <taxon>Candolleomyces</taxon>
    </lineage>
</organism>
<evidence type="ECO:0000313" key="3">
    <source>
        <dbReference type="Proteomes" id="UP001140091"/>
    </source>
</evidence>
<sequence length="295" mass="33029">MARSTLDKTSILQEGDVFILVVGAPLSGKSTFINNCFSNPDLAPVHHQLFPPSHEVAGYFQLHSDASTACGEGRRLVLIDTPGLFSWRSDDLGIVKDIVDLLLKAHAHQKTIRILYLHDISSPRMSVDVLMSLSILKALCGKVGWKHVWLATTQWTFIPTGQDGNNHAVEQASKGLEEREAHLKAVYWKECLEGGAHCRRIQGHSSERALIGDILTSLDDIDDNFVGFAIQKELQQDRLAFPNTETGKAMKSCLMRALEEEIKSGGDRERIEVLKRQHQELTKTAQPKRRFARKQ</sequence>
<dbReference type="AlphaFoldDB" id="A0A9W8MQM3"/>
<accession>A0A9W8MQM3</accession>
<feature type="domain" description="G" evidence="1">
    <location>
        <begin position="19"/>
        <end position="119"/>
    </location>
</feature>
<dbReference type="EMBL" id="JANBPK010000001">
    <property type="protein sequence ID" value="KAJ2937089.1"/>
    <property type="molecule type" value="Genomic_DNA"/>
</dbReference>
<dbReference type="InterPro" id="IPR006073">
    <property type="entry name" value="GTP-bd"/>
</dbReference>
<dbReference type="CDD" id="cd00882">
    <property type="entry name" value="Ras_like_GTPase"/>
    <property type="match status" value="1"/>
</dbReference>
<name>A0A9W8MQM3_9AGAR</name>
<dbReference type="Gene3D" id="3.40.50.300">
    <property type="entry name" value="P-loop containing nucleotide triphosphate hydrolases"/>
    <property type="match status" value="1"/>
</dbReference>
<dbReference type="GO" id="GO:0005525">
    <property type="term" value="F:GTP binding"/>
    <property type="evidence" value="ECO:0007669"/>
    <property type="project" value="InterPro"/>
</dbReference>
<comment type="caution">
    <text evidence="2">The sequence shown here is derived from an EMBL/GenBank/DDBJ whole genome shotgun (WGS) entry which is preliminary data.</text>
</comment>
<keyword evidence="3" id="KW-1185">Reference proteome</keyword>
<dbReference type="Proteomes" id="UP001140091">
    <property type="component" value="Unassembled WGS sequence"/>
</dbReference>
<dbReference type="SUPFAM" id="SSF52540">
    <property type="entry name" value="P-loop containing nucleoside triphosphate hydrolases"/>
    <property type="match status" value="1"/>
</dbReference>
<dbReference type="OrthoDB" id="2614383at2759"/>
<reference evidence="2" key="1">
    <citation type="submission" date="2022-06" db="EMBL/GenBank/DDBJ databases">
        <title>Genome Sequence of Candolleomyces eurysporus.</title>
        <authorList>
            <person name="Buettner E."/>
        </authorList>
    </citation>
    <scope>NUCLEOTIDE SEQUENCE</scope>
    <source>
        <strain evidence="2">VTCC 930004</strain>
    </source>
</reference>
<feature type="non-terminal residue" evidence="2">
    <location>
        <position position="295"/>
    </location>
</feature>
<dbReference type="InterPro" id="IPR027417">
    <property type="entry name" value="P-loop_NTPase"/>
</dbReference>